<reference evidence="1" key="1">
    <citation type="submission" date="2020-04" db="EMBL/GenBank/DDBJ databases">
        <authorList>
            <person name="Alioto T."/>
            <person name="Alioto T."/>
            <person name="Gomez Garrido J."/>
        </authorList>
    </citation>
    <scope>NUCLEOTIDE SEQUENCE</scope>
    <source>
        <strain evidence="1">A484AB</strain>
    </source>
</reference>
<dbReference type="EMBL" id="CACRXK020020906">
    <property type="protein sequence ID" value="CAB4035293.1"/>
    <property type="molecule type" value="Genomic_DNA"/>
</dbReference>
<feature type="non-terminal residue" evidence="1">
    <location>
        <position position="1"/>
    </location>
</feature>
<name>A0A6S7L8K6_PARCT</name>
<proteinExistence type="predicted"/>
<gene>
    <name evidence="1" type="ORF">PACLA_8A086256</name>
</gene>
<dbReference type="AlphaFoldDB" id="A0A6S7L8K6"/>
<comment type="caution">
    <text evidence="1">The sequence shown here is derived from an EMBL/GenBank/DDBJ whole genome shotgun (WGS) entry which is preliminary data.</text>
</comment>
<accession>A0A6S7L8K6</accession>
<dbReference type="Proteomes" id="UP001152795">
    <property type="component" value="Unassembled WGS sequence"/>
</dbReference>
<keyword evidence="2" id="KW-1185">Reference proteome</keyword>
<evidence type="ECO:0000313" key="1">
    <source>
        <dbReference type="EMBL" id="CAB4035293.1"/>
    </source>
</evidence>
<protein>
    <submittedName>
        <fullName evidence="1">Uncharacterized protein</fullName>
    </submittedName>
</protein>
<organism evidence="1 2">
    <name type="scientific">Paramuricea clavata</name>
    <name type="common">Red gorgonian</name>
    <name type="synonym">Violescent sea-whip</name>
    <dbReference type="NCBI Taxonomy" id="317549"/>
    <lineage>
        <taxon>Eukaryota</taxon>
        <taxon>Metazoa</taxon>
        <taxon>Cnidaria</taxon>
        <taxon>Anthozoa</taxon>
        <taxon>Octocorallia</taxon>
        <taxon>Malacalcyonacea</taxon>
        <taxon>Plexauridae</taxon>
        <taxon>Paramuricea</taxon>
    </lineage>
</organism>
<sequence>IDTAKDEEPVNDTTKLSHRELTRLSLKIVGKYEVIAGLANLGKGEVENVYRDHINYPEPKDKANQILTMISAQTNFSRKELGDYLKEAELRDLVDDVVQGTLRRCPDDTGSPNETIPKVRR</sequence>
<evidence type="ECO:0000313" key="2">
    <source>
        <dbReference type="Proteomes" id="UP001152795"/>
    </source>
</evidence>